<evidence type="ECO:0000256" key="2">
    <source>
        <dbReference type="ARBA" id="ARBA00022737"/>
    </source>
</evidence>
<evidence type="ECO:0000313" key="6">
    <source>
        <dbReference type="EMBL" id="MYN30162.1"/>
    </source>
</evidence>
<proteinExistence type="inferred from homology"/>
<dbReference type="PANTHER" id="PTHR11818:SF42">
    <property type="entry name" value="VOLTAGE-GATED HYDROGEN CHANNEL 1"/>
    <property type="match status" value="1"/>
</dbReference>
<comment type="similarity">
    <text evidence="1">Belongs to the beta/gamma-crystallin family.</text>
</comment>
<evidence type="ECO:0000313" key="7">
    <source>
        <dbReference type="Proteomes" id="UP000642144"/>
    </source>
</evidence>
<reference evidence="6 7" key="1">
    <citation type="submission" date="2019-12" db="EMBL/GenBank/DDBJ databases">
        <title>Novel species isolated from a subtropical stream in China.</title>
        <authorList>
            <person name="Lu H."/>
        </authorList>
    </citation>
    <scope>NUCLEOTIDE SEQUENCE [LARGE SCALE GENOMIC DNA]</scope>
    <source>
        <strain evidence="6 7">CY42W</strain>
    </source>
</reference>
<evidence type="ECO:0000256" key="1">
    <source>
        <dbReference type="ARBA" id="ARBA00009646"/>
    </source>
</evidence>
<protein>
    <recommendedName>
        <fullName evidence="5">Beta/gamma crystallin 'Greek key' domain-containing protein</fullName>
    </recommendedName>
</protein>
<dbReference type="RefSeq" id="WP_161057867.1">
    <property type="nucleotide sequence ID" value="NZ_WWCT01000032.1"/>
</dbReference>
<dbReference type="Pfam" id="PF00030">
    <property type="entry name" value="Crystall"/>
    <property type="match status" value="2"/>
</dbReference>
<feature type="chain" id="PRO_5046363854" description="Beta/gamma crystallin 'Greek key' domain-containing protein" evidence="4">
    <location>
        <begin position="28"/>
        <end position="219"/>
    </location>
</feature>
<dbReference type="SMART" id="SM00247">
    <property type="entry name" value="XTALbg"/>
    <property type="match status" value="2"/>
</dbReference>
<evidence type="ECO:0000259" key="5">
    <source>
        <dbReference type="PROSITE" id="PS50915"/>
    </source>
</evidence>
<feature type="domain" description="Beta/gamma crystallin 'Greek key'" evidence="5">
    <location>
        <begin position="28"/>
        <end position="68"/>
    </location>
</feature>
<keyword evidence="2" id="KW-0677">Repeat</keyword>
<dbReference type="EMBL" id="WWCT01000032">
    <property type="protein sequence ID" value="MYN30162.1"/>
    <property type="molecule type" value="Genomic_DNA"/>
</dbReference>
<sequence length="219" mass="24334">MNSFFSRLTQTISLLTATTLLAAAAHAGEVTLYTDDNFGGQSVTLRGATPDLVAFGFNDRTSSVIVRSGTWELCEHAGFQGHCITLQRGEYRRLQGFNDVVSSAREVGERRDDRNDRDGRDGRGDRGDRGGPGGYGRQEDIMLFGQARFGGRPVSLRGDARTLDDYDFNDQAGSVIINEGRWELCEHADFRGKCIILGPGRYEFLDDMNNRISSVRRVR</sequence>
<dbReference type="PROSITE" id="PS50915">
    <property type="entry name" value="CRYSTALLIN_BETA_GAMMA"/>
    <property type="match status" value="3"/>
</dbReference>
<dbReference type="InterPro" id="IPR011024">
    <property type="entry name" value="G_crystallin-like"/>
</dbReference>
<feature type="domain" description="Beta/gamma crystallin 'Greek key'" evidence="5">
    <location>
        <begin position="180"/>
        <end position="219"/>
    </location>
</feature>
<keyword evidence="4" id="KW-0732">Signal</keyword>
<evidence type="ECO:0000256" key="3">
    <source>
        <dbReference type="SAM" id="MobiDB-lite"/>
    </source>
</evidence>
<dbReference type="Gene3D" id="2.60.20.10">
    <property type="entry name" value="Crystallins"/>
    <property type="match status" value="2"/>
</dbReference>
<feature type="region of interest" description="Disordered" evidence="3">
    <location>
        <begin position="105"/>
        <end position="137"/>
    </location>
</feature>
<dbReference type="Proteomes" id="UP000642144">
    <property type="component" value="Unassembled WGS sequence"/>
</dbReference>
<dbReference type="InterPro" id="IPR001064">
    <property type="entry name" value="Beta/gamma_crystallin"/>
</dbReference>
<dbReference type="PANTHER" id="PTHR11818">
    <property type="entry name" value="BETA/GAMMA CRYSTALLIN"/>
    <property type="match status" value="1"/>
</dbReference>
<feature type="compositionally biased region" description="Basic and acidic residues" evidence="3">
    <location>
        <begin position="106"/>
        <end position="129"/>
    </location>
</feature>
<dbReference type="InterPro" id="IPR050252">
    <property type="entry name" value="Beta/Gamma-Crystallin"/>
</dbReference>
<gene>
    <name evidence="6" type="ORF">GTP69_27510</name>
</gene>
<keyword evidence="7" id="KW-1185">Reference proteome</keyword>
<name>A0ABW9W928_9BURK</name>
<dbReference type="SUPFAM" id="SSF49695">
    <property type="entry name" value="gamma-Crystallin-like"/>
    <property type="match status" value="1"/>
</dbReference>
<evidence type="ECO:0000256" key="4">
    <source>
        <dbReference type="SAM" id="SignalP"/>
    </source>
</evidence>
<organism evidence="6 7">
    <name type="scientific">Duganella levis</name>
    <dbReference type="NCBI Taxonomy" id="2692169"/>
    <lineage>
        <taxon>Bacteria</taxon>
        <taxon>Pseudomonadati</taxon>
        <taxon>Pseudomonadota</taxon>
        <taxon>Betaproteobacteria</taxon>
        <taxon>Burkholderiales</taxon>
        <taxon>Oxalobacteraceae</taxon>
        <taxon>Telluria group</taxon>
        <taxon>Duganella</taxon>
    </lineage>
</organism>
<accession>A0ABW9W928</accession>
<feature type="signal peptide" evidence="4">
    <location>
        <begin position="1"/>
        <end position="27"/>
    </location>
</feature>
<feature type="domain" description="Beta/gamma crystallin 'Greek key'" evidence="5">
    <location>
        <begin position="69"/>
        <end position="108"/>
    </location>
</feature>
<comment type="caution">
    <text evidence="6">The sequence shown here is derived from an EMBL/GenBank/DDBJ whole genome shotgun (WGS) entry which is preliminary data.</text>
</comment>